<keyword evidence="6" id="KW-1185">Reference proteome</keyword>
<reference evidence="5 6" key="1">
    <citation type="submission" date="2020-08" db="EMBL/GenBank/DDBJ databases">
        <authorList>
            <person name="Hejnol A."/>
        </authorList>
    </citation>
    <scope>NUCLEOTIDE SEQUENCE [LARGE SCALE GENOMIC DNA]</scope>
</reference>
<evidence type="ECO:0000313" key="6">
    <source>
        <dbReference type="Proteomes" id="UP000549394"/>
    </source>
</evidence>
<dbReference type="SUPFAM" id="SSF56399">
    <property type="entry name" value="ADP-ribosylation"/>
    <property type="match status" value="1"/>
</dbReference>
<protein>
    <recommendedName>
        <fullName evidence="1">Poly [ADP-ribose] polymerase</fullName>
        <shortName evidence="1">PARP</shortName>
        <ecNumber evidence="1">2.4.2.-</ecNumber>
    </recommendedName>
</protein>
<dbReference type="Gene3D" id="3.40.50.10190">
    <property type="entry name" value="BRCT domain"/>
    <property type="match status" value="1"/>
</dbReference>
<feature type="domain" description="PARP catalytic" evidence="4">
    <location>
        <begin position="383"/>
        <end position="500"/>
    </location>
</feature>
<dbReference type="InterPro" id="IPR001357">
    <property type="entry name" value="BRCT_dom"/>
</dbReference>
<dbReference type="SUPFAM" id="SSF52113">
    <property type="entry name" value="BRCT domain"/>
    <property type="match status" value="1"/>
</dbReference>
<dbReference type="Proteomes" id="UP000549394">
    <property type="component" value="Unassembled WGS sequence"/>
</dbReference>
<dbReference type="EMBL" id="CAJFCJ010000051">
    <property type="protein sequence ID" value="CAD5126470.1"/>
    <property type="molecule type" value="Genomic_DNA"/>
</dbReference>
<dbReference type="Pfam" id="PF00644">
    <property type="entry name" value="PARP"/>
    <property type="match status" value="1"/>
</dbReference>
<dbReference type="PANTHER" id="PTHR46530:SF1">
    <property type="entry name" value="PROTEIN MONO-ADP-RIBOSYLTRANSFERASE PARP4"/>
    <property type="match status" value="1"/>
</dbReference>
<evidence type="ECO:0000259" key="3">
    <source>
        <dbReference type="PROSITE" id="PS50172"/>
    </source>
</evidence>
<proteinExistence type="predicted"/>
<gene>
    <name evidence="5" type="ORF">DGYR_LOCUS13712</name>
</gene>
<feature type="domain" description="BRCT" evidence="3">
    <location>
        <begin position="58"/>
        <end position="143"/>
    </location>
</feature>
<feature type="non-terminal residue" evidence="5">
    <location>
        <position position="1"/>
    </location>
</feature>
<dbReference type="PROSITE" id="PS50172">
    <property type="entry name" value="BRCT"/>
    <property type="match status" value="1"/>
</dbReference>
<dbReference type="GO" id="GO:0003950">
    <property type="term" value="F:NAD+ poly-ADP-ribosyltransferase activity"/>
    <property type="evidence" value="ECO:0007669"/>
    <property type="project" value="UniProtKB-UniRule"/>
</dbReference>
<dbReference type="SUPFAM" id="SSF47587">
    <property type="entry name" value="Domain of poly(ADP-ribose) polymerase"/>
    <property type="match status" value="1"/>
</dbReference>
<evidence type="ECO:0000313" key="5">
    <source>
        <dbReference type="EMBL" id="CAD5126470.1"/>
    </source>
</evidence>
<dbReference type="AlphaFoldDB" id="A0A7I8WE64"/>
<dbReference type="PROSITE" id="PS51059">
    <property type="entry name" value="PARP_CATALYTIC"/>
    <property type="match status" value="1"/>
</dbReference>
<evidence type="ECO:0000259" key="4">
    <source>
        <dbReference type="PROSITE" id="PS51059"/>
    </source>
</evidence>
<dbReference type="Gene3D" id="3.90.228.10">
    <property type="match status" value="1"/>
</dbReference>
<keyword evidence="1" id="KW-0808">Transferase</keyword>
<feature type="region of interest" description="Disordered" evidence="2">
    <location>
        <begin position="31"/>
        <end position="56"/>
    </location>
</feature>
<dbReference type="InterPro" id="IPR031273">
    <property type="entry name" value="PARP4"/>
</dbReference>
<dbReference type="InterPro" id="IPR036616">
    <property type="entry name" value="Poly(ADP-ribose)pol_reg_dom_sf"/>
</dbReference>
<dbReference type="EC" id="2.4.2.-" evidence="1"/>
<evidence type="ECO:0000256" key="2">
    <source>
        <dbReference type="SAM" id="MobiDB-lite"/>
    </source>
</evidence>
<comment type="caution">
    <text evidence="5">The sequence shown here is derived from an EMBL/GenBank/DDBJ whole genome shotgun (WGS) entry which is preliminary data.</text>
</comment>
<sequence length="500" mass="56887">MSNLEILNPKTLHLPPSSKLNKVRAELFSFEKNRKQKPKSRTDDEEMQITPKNQGDNGKRSIFEGLKFAVDFSTATSFKEKRELKGLIIGEGGIVSHVINKQQAVQSFKSKTAQKCDIPVIGRNFIDNCIEEERLLSVENYLLIGENKSKKLANGRVSTKELENAQKSDKKTPIYDLSKIPVYENCDSLNEFSQNFQIAKGCLLYNLASSTKRFFKCRTSGETLFVYSIEYDKFSHPPHSCLPTQTLVHPDIGSKRFRQQQIEWLGKGEEIDEQVSQLVRHIWQEVSGRAETILSQPIESIKLEKVIAAEAILLKIKESLADSAKSSLVAELVNEFSNTLPLADREYQDLATNKRKLAKCFDLCQLIKDMLNVNEATNWSRRNSSLAMYKALNCHLQHIPTHQSEIKQFYENVPELTVHNVYSFYRGQDEGQFQHEIGNVRRLFHSSSVYNFLGIMSRGLLPPKTVVEDYGVDLTEKDGLLGSGIYFGDNIRTSIKYSKA</sequence>
<dbReference type="GO" id="GO:0005737">
    <property type="term" value="C:cytoplasm"/>
    <property type="evidence" value="ECO:0007669"/>
    <property type="project" value="TreeGrafter"/>
</dbReference>
<name>A0A7I8WE64_9ANNE</name>
<keyword evidence="1" id="KW-0520">NAD</keyword>
<keyword evidence="1" id="KW-0328">Glycosyltransferase</keyword>
<evidence type="ECO:0000256" key="1">
    <source>
        <dbReference type="RuleBase" id="RU362114"/>
    </source>
</evidence>
<accession>A0A7I8WE64</accession>
<dbReference type="PANTHER" id="PTHR46530">
    <property type="entry name" value="PROTEIN MONO-ADP-RIBOSYLTRANSFERASE PARP4"/>
    <property type="match status" value="1"/>
</dbReference>
<organism evidence="5 6">
    <name type="scientific">Dimorphilus gyrociliatus</name>
    <dbReference type="NCBI Taxonomy" id="2664684"/>
    <lineage>
        <taxon>Eukaryota</taxon>
        <taxon>Metazoa</taxon>
        <taxon>Spiralia</taxon>
        <taxon>Lophotrochozoa</taxon>
        <taxon>Annelida</taxon>
        <taxon>Polychaeta</taxon>
        <taxon>Polychaeta incertae sedis</taxon>
        <taxon>Dinophilidae</taxon>
        <taxon>Dimorphilus</taxon>
    </lineage>
</organism>
<dbReference type="InterPro" id="IPR012317">
    <property type="entry name" value="Poly(ADP-ribose)pol_cat_dom"/>
</dbReference>
<dbReference type="InterPro" id="IPR036420">
    <property type="entry name" value="BRCT_dom_sf"/>
</dbReference>
<dbReference type="Pfam" id="PF16589">
    <property type="entry name" value="BRCT_2"/>
    <property type="match status" value="1"/>
</dbReference>
<dbReference type="OrthoDB" id="1729737at2759"/>